<dbReference type="PROSITE" id="PS51128">
    <property type="entry name" value="ZF_DKSA_2"/>
    <property type="match status" value="1"/>
</dbReference>
<dbReference type="Pfam" id="PF01258">
    <property type="entry name" value="zf-dskA_traR"/>
    <property type="match status" value="1"/>
</dbReference>
<dbReference type="AlphaFoldDB" id="A0A3M7TWJ7"/>
<name>A0A3M7TWJ7_9BACI</name>
<dbReference type="GO" id="GO:0008270">
    <property type="term" value="F:zinc ion binding"/>
    <property type="evidence" value="ECO:0007669"/>
    <property type="project" value="UniProtKB-KW"/>
</dbReference>
<dbReference type="InterPro" id="IPR000962">
    <property type="entry name" value="Znf_DskA_TraR"/>
</dbReference>
<evidence type="ECO:0000256" key="1">
    <source>
        <dbReference type="ARBA" id="ARBA00022723"/>
    </source>
</evidence>
<keyword evidence="2" id="KW-0863">Zinc-finger</keyword>
<dbReference type="PANTHER" id="PTHR33823">
    <property type="entry name" value="RNA POLYMERASE-BINDING TRANSCRIPTION FACTOR DKSA-RELATED"/>
    <property type="match status" value="1"/>
</dbReference>
<feature type="domain" description="Zinc finger DksA/TraR C4-type" evidence="5">
    <location>
        <begin position="85"/>
        <end position="113"/>
    </location>
</feature>
<feature type="zinc finger region" description="dksA C4-type" evidence="4">
    <location>
        <begin position="90"/>
        <end position="114"/>
    </location>
</feature>
<dbReference type="Gene3D" id="1.20.120.910">
    <property type="entry name" value="DksA, coiled-coil domain"/>
    <property type="match status" value="1"/>
</dbReference>
<protein>
    <recommendedName>
        <fullName evidence="5">Zinc finger DksA/TraR C4-type domain-containing protein</fullName>
    </recommendedName>
</protein>
<reference evidence="6 7" key="1">
    <citation type="submission" date="2018-10" db="EMBL/GenBank/DDBJ databases">
        <title>Bacillus Keqinensis sp. nov., a moderately halophilic bacterium isolated from a saline-alkaline lake.</title>
        <authorList>
            <person name="Wang H."/>
        </authorList>
    </citation>
    <scope>NUCLEOTIDE SEQUENCE [LARGE SCALE GENOMIC DNA]</scope>
    <source>
        <strain evidence="6 7">KQ-3</strain>
    </source>
</reference>
<evidence type="ECO:0000256" key="2">
    <source>
        <dbReference type="ARBA" id="ARBA00022771"/>
    </source>
</evidence>
<dbReference type="InterPro" id="IPR014240">
    <property type="entry name" value="YteA"/>
</dbReference>
<dbReference type="RefSeq" id="WP_122897186.1">
    <property type="nucleotide sequence ID" value="NZ_RHIB01000001.1"/>
</dbReference>
<evidence type="ECO:0000256" key="4">
    <source>
        <dbReference type="PROSITE-ProRule" id="PRU00510"/>
    </source>
</evidence>
<accession>A0A3M7TWJ7</accession>
<sequence length="234" mass="26580">MGQFDQLKAKLTEEKFEVLKHLESMDKFGLDQSMRDQTGEISNYDNHPADSGTELFERSKDLALHEQVKNHLQNINEALARIEAGTYGICEKTGTPIPAERLEANPLARTTIEHAERRGSDEAYYDRPSEEQVLGGFDRYNYDNDDTETEFDAEDSLQSVSQFNEIDGVYDELGMESSTELVGYVEDLEGFLSTDMEGYHGSDSVKFERNEHYNHYVNSLTEDSSETAGSEEEE</sequence>
<dbReference type="PANTHER" id="PTHR33823:SF4">
    <property type="entry name" value="GENERAL STRESS PROTEIN 16O"/>
    <property type="match status" value="1"/>
</dbReference>
<organism evidence="6 7">
    <name type="scientific">Alteribacter keqinensis</name>
    <dbReference type="NCBI Taxonomy" id="2483800"/>
    <lineage>
        <taxon>Bacteria</taxon>
        <taxon>Bacillati</taxon>
        <taxon>Bacillota</taxon>
        <taxon>Bacilli</taxon>
        <taxon>Bacillales</taxon>
        <taxon>Bacillaceae</taxon>
        <taxon>Alteribacter</taxon>
    </lineage>
</organism>
<comment type="caution">
    <text evidence="6">The sequence shown here is derived from an EMBL/GenBank/DDBJ whole genome shotgun (WGS) entry which is preliminary data.</text>
</comment>
<evidence type="ECO:0000259" key="5">
    <source>
        <dbReference type="Pfam" id="PF01258"/>
    </source>
</evidence>
<dbReference type="NCBIfam" id="TIGR02890">
    <property type="entry name" value="bacill_yteA"/>
    <property type="match status" value="1"/>
</dbReference>
<dbReference type="EMBL" id="RHIB01000001">
    <property type="protein sequence ID" value="RNA69671.1"/>
    <property type="molecule type" value="Genomic_DNA"/>
</dbReference>
<evidence type="ECO:0000256" key="3">
    <source>
        <dbReference type="ARBA" id="ARBA00022833"/>
    </source>
</evidence>
<dbReference type="OrthoDB" id="9811543at2"/>
<keyword evidence="3" id="KW-0862">Zinc</keyword>
<gene>
    <name evidence="6" type="ORF">EBO34_06965</name>
</gene>
<keyword evidence="7" id="KW-1185">Reference proteome</keyword>
<dbReference type="InterPro" id="IPR037187">
    <property type="entry name" value="DnaK_N"/>
</dbReference>
<proteinExistence type="predicted"/>
<evidence type="ECO:0000313" key="6">
    <source>
        <dbReference type="EMBL" id="RNA69671.1"/>
    </source>
</evidence>
<dbReference type="SUPFAM" id="SSF57716">
    <property type="entry name" value="Glucocorticoid receptor-like (DNA-binding domain)"/>
    <property type="match status" value="1"/>
</dbReference>
<dbReference type="Proteomes" id="UP000278746">
    <property type="component" value="Unassembled WGS sequence"/>
</dbReference>
<keyword evidence="1" id="KW-0479">Metal-binding</keyword>
<dbReference type="SUPFAM" id="SSF109635">
    <property type="entry name" value="DnaK suppressor protein DksA, alpha-hairpin domain"/>
    <property type="match status" value="1"/>
</dbReference>
<evidence type="ECO:0000313" key="7">
    <source>
        <dbReference type="Proteomes" id="UP000278746"/>
    </source>
</evidence>